<dbReference type="EMBL" id="BSTJ01000025">
    <property type="protein sequence ID" value="GLY81946.1"/>
    <property type="molecule type" value="Genomic_DNA"/>
</dbReference>
<dbReference type="Gene3D" id="3.60.40.10">
    <property type="entry name" value="PPM-type phosphatase domain"/>
    <property type="match status" value="1"/>
</dbReference>
<evidence type="ECO:0000259" key="3">
    <source>
        <dbReference type="SMART" id="SM00331"/>
    </source>
</evidence>
<gene>
    <name evidence="4" type="ORF">Airi01_102130</name>
</gene>
<evidence type="ECO:0000256" key="1">
    <source>
        <dbReference type="ARBA" id="ARBA00022801"/>
    </source>
</evidence>
<reference evidence="4" key="1">
    <citation type="submission" date="2023-03" db="EMBL/GenBank/DDBJ databases">
        <title>Actinoallomurus iriomotensis NBRC 103681.</title>
        <authorList>
            <person name="Ichikawa N."/>
            <person name="Sato H."/>
            <person name="Tonouchi N."/>
        </authorList>
    </citation>
    <scope>NUCLEOTIDE SEQUENCE</scope>
    <source>
        <strain evidence="4">NBRC 103681</strain>
    </source>
</reference>
<evidence type="ECO:0000256" key="2">
    <source>
        <dbReference type="SAM" id="Phobius"/>
    </source>
</evidence>
<keyword evidence="2" id="KW-0472">Membrane</keyword>
<protein>
    <submittedName>
        <fullName evidence="4">Membrane protein</fullName>
    </submittedName>
</protein>
<accession>A0A9W6RU76</accession>
<keyword evidence="1" id="KW-0378">Hydrolase</keyword>
<feature type="transmembrane region" description="Helical" evidence="2">
    <location>
        <begin position="110"/>
        <end position="128"/>
    </location>
</feature>
<dbReference type="SUPFAM" id="SSF81606">
    <property type="entry name" value="PP2C-like"/>
    <property type="match status" value="1"/>
</dbReference>
<keyword evidence="2" id="KW-0812">Transmembrane</keyword>
<dbReference type="Pfam" id="PF07228">
    <property type="entry name" value="SpoIIE"/>
    <property type="match status" value="1"/>
</dbReference>
<dbReference type="SMART" id="SM00331">
    <property type="entry name" value="PP2C_SIG"/>
    <property type="match status" value="1"/>
</dbReference>
<organism evidence="4 5">
    <name type="scientific">Actinoallomurus iriomotensis</name>
    <dbReference type="NCBI Taxonomy" id="478107"/>
    <lineage>
        <taxon>Bacteria</taxon>
        <taxon>Bacillati</taxon>
        <taxon>Actinomycetota</taxon>
        <taxon>Actinomycetes</taxon>
        <taxon>Streptosporangiales</taxon>
        <taxon>Thermomonosporaceae</taxon>
        <taxon>Actinoallomurus</taxon>
    </lineage>
</organism>
<dbReference type="InterPro" id="IPR001932">
    <property type="entry name" value="PPM-type_phosphatase-like_dom"/>
</dbReference>
<dbReference type="InterPro" id="IPR036457">
    <property type="entry name" value="PPM-type-like_dom_sf"/>
</dbReference>
<feature type="transmembrane region" description="Helical" evidence="2">
    <location>
        <begin position="86"/>
        <end position="104"/>
    </location>
</feature>
<dbReference type="PANTHER" id="PTHR43156">
    <property type="entry name" value="STAGE II SPORULATION PROTEIN E-RELATED"/>
    <property type="match status" value="1"/>
</dbReference>
<dbReference type="Proteomes" id="UP001165135">
    <property type="component" value="Unassembled WGS sequence"/>
</dbReference>
<evidence type="ECO:0000313" key="5">
    <source>
        <dbReference type="Proteomes" id="UP001165135"/>
    </source>
</evidence>
<sequence length="372" mass="39785">MLSRLVHLLPARVRVFLRRIPVLVWLYRWARRGHLTSDRNALIGLIVITAALAISAPVSQTWFSPSGVVLTVLAGGLTLRVRGLGVLLGVVAVALVYDAIAVGFHKVGPGVMATIVVTAILAIVLARSRQQLGVKGLRGEQMLLELRDRLRRHGEMPELPKGWDAKVVLLQAGGSSFGGDFVVSVCDGKKLEVALVDVSGKGVDAGTRALMLSGAFGGLLGSVEPERFLPACNDYLHRQRWDEGFVTAVHLVIDLTTGEYTVESAGHPPAVQFDAGSGTWQVSPAKGIVLGVVPQMSAVPERGTLRPGDALMLYTDGLVEAPGRDLDAGIDRLVGEAERLIPRGFHEGADELVAEMAAARDDDCALVLIWRK</sequence>
<dbReference type="RefSeq" id="WP_285637111.1">
    <property type="nucleotide sequence ID" value="NZ_BSTJ01000025.1"/>
</dbReference>
<proteinExistence type="predicted"/>
<name>A0A9W6RU76_9ACTN</name>
<evidence type="ECO:0000313" key="4">
    <source>
        <dbReference type="EMBL" id="GLY81946.1"/>
    </source>
</evidence>
<dbReference type="PANTHER" id="PTHR43156:SF2">
    <property type="entry name" value="STAGE II SPORULATION PROTEIN E"/>
    <property type="match status" value="1"/>
</dbReference>
<feature type="domain" description="PPM-type phosphatase" evidence="3">
    <location>
        <begin position="151"/>
        <end position="371"/>
    </location>
</feature>
<comment type="caution">
    <text evidence="4">The sequence shown here is derived from an EMBL/GenBank/DDBJ whole genome shotgun (WGS) entry which is preliminary data.</text>
</comment>
<dbReference type="InterPro" id="IPR052016">
    <property type="entry name" value="Bact_Sigma-Reg"/>
</dbReference>
<dbReference type="GO" id="GO:0016791">
    <property type="term" value="F:phosphatase activity"/>
    <property type="evidence" value="ECO:0007669"/>
    <property type="project" value="TreeGrafter"/>
</dbReference>
<feature type="transmembrane region" description="Helical" evidence="2">
    <location>
        <begin position="39"/>
        <end position="56"/>
    </location>
</feature>
<dbReference type="AlphaFoldDB" id="A0A9W6RU76"/>
<keyword evidence="2" id="KW-1133">Transmembrane helix</keyword>